<dbReference type="Proteomes" id="UP000800093">
    <property type="component" value="Unassembled WGS sequence"/>
</dbReference>
<name>A0A9P4K158_9PLEO</name>
<evidence type="ECO:0000313" key="3">
    <source>
        <dbReference type="Proteomes" id="UP000800093"/>
    </source>
</evidence>
<comment type="caution">
    <text evidence="2">The sequence shown here is derived from an EMBL/GenBank/DDBJ whole genome shotgun (WGS) entry which is preliminary data.</text>
</comment>
<feature type="region of interest" description="Disordered" evidence="1">
    <location>
        <begin position="76"/>
        <end position="193"/>
    </location>
</feature>
<feature type="compositionally biased region" description="Basic and acidic residues" evidence="1">
    <location>
        <begin position="354"/>
        <end position="368"/>
    </location>
</feature>
<dbReference type="OrthoDB" id="3795696at2759"/>
<proteinExistence type="predicted"/>
<feature type="compositionally biased region" description="Basic residues" evidence="1">
    <location>
        <begin position="294"/>
        <end position="304"/>
    </location>
</feature>
<feature type="compositionally biased region" description="Basic residues" evidence="1">
    <location>
        <begin position="130"/>
        <end position="140"/>
    </location>
</feature>
<feature type="compositionally biased region" description="Basic residues" evidence="1">
    <location>
        <begin position="369"/>
        <end position="380"/>
    </location>
</feature>
<feature type="compositionally biased region" description="Acidic residues" evidence="1">
    <location>
        <begin position="533"/>
        <end position="543"/>
    </location>
</feature>
<reference evidence="3" key="1">
    <citation type="journal article" date="2020" name="Stud. Mycol.">
        <title>101 Dothideomycetes genomes: A test case for predicting lifestyles and emergence of pathogens.</title>
        <authorList>
            <person name="Haridas S."/>
            <person name="Albert R."/>
            <person name="Binder M."/>
            <person name="Bloem J."/>
            <person name="LaButti K."/>
            <person name="Salamov A."/>
            <person name="Andreopoulos B."/>
            <person name="Baker S."/>
            <person name="Barry K."/>
            <person name="Bills G."/>
            <person name="Bluhm B."/>
            <person name="Cannon C."/>
            <person name="Castanera R."/>
            <person name="Culley D."/>
            <person name="Daum C."/>
            <person name="Ezra D."/>
            <person name="Gonzalez J."/>
            <person name="Henrissat B."/>
            <person name="Kuo A."/>
            <person name="Liang C."/>
            <person name="Lipzen A."/>
            <person name="Lutzoni F."/>
            <person name="Magnuson J."/>
            <person name="Mondo S."/>
            <person name="Nolan M."/>
            <person name="Ohm R."/>
            <person name="Pangilinan J."/>
            <person name="Park H.-J."/>
            <person name="Ramirez L."/>
            <person name="Alfaro M."/>
            <person name="Sun H."/>
            <person name="Tritt A."/>
            <person name="Yoshinaga Y."/>
            <person name="Zwiers L.-H."/>
            <person name="Turgeon B."/>
            <person name="Goodwin S."/>
            <person name="Spatafora J."/>
            <person name="Crous P."/>
            <person name="Grigoriev I."/>
        </authorList>
    </citation>
    <scope>NUCLEOTIDE SEQUENCE [LARGE SCALE GENOMIC DNA]</scope>
    <source>
        <strain evidence="3">CBS 304.66</strain>
    </source>
</reference>
<protein>
    <submittedName>
        <fullName evidence="2">Uncharacterized protein</fullName>
    </submittedName>
</protein>
<feature type="compositionally biased region" description="Basic and acidic residues" evidence="1">
    <location>
        <begin position="439"/>
        <end position="449"/>
    </location>
</feature>
<feature type="compositionally biased region" description="Acidic residues" evidence="1">
    <location>
        <begin position="388"/>
        <end position="397"/>
    </location>
</feature>
<keyword evidence="3" id="KW-1185">Reference proteome</keyword>
<dbReference type="AlphaFoldDB" id="A0A9P4K158"/>
<feature type="compositionally biased region" description="Basic and acidic residues" evidence="1">
    <location>
        <begin position="407"/>
        <end position="426"/>
    </location>
</feature>
<feature type="compositionally biased region" description="Low complexity" evidence="1">
    <location>
        <begin position="156"/>
        <end position="174"/>
    </location>
</feature>
<sequence length="593" mass="64871">MASDPHRLDEVNSTSNAGPESNSLESWLAIYGDAEYAMYKREAATPYLSYEEWAASQHVLGPFLYHVTLNAWDEESSADEESGRQSQPAVSGLPDRKKSENAAATDTRSFHSTNTPKSGAGTKAGETSSSKKRLGKKNRTRSSISHGDNIEYDSVAEAATPTTRAAPPDAPETTSATRRGLRVRTPAQQRPYYHHAKLYVEHDSEDGEAANAKKSTLRGQATKLAEVFYNNSLDAGFANEHQLVTNDHPGENSASKSKKGSSPPKGRQWKKNKEEVNRDYTEQVERKLCPERVPKKRGRPRKHPLPNSPTSKDGVKNADAEGFGSPPSSRKKPKPKGGSKNLGETFLPKVPAIRVEKAAEQDPSDSKKPTSRGPRRKARKSAAIITASDDETGDDELPVLQQPAAQTEDKRIEQGTESQAIDKNENSDEGNEVASHIEPMPREGPDRESTISSSSGIWGNWRNGELEDSDFSSSMAGEESPKTPLKKGTKSPGSKKKSVRGGGNNNGDYRPNYYAKKKATPKGKQNPKKEEQNPDIEMPDVQDGEQGRDHVEKDMEDNDGENPPKIEPNNESGGNAKEITIESEDNLDFGSKL</sequence>
<evidence type="ECO:0000313" key="2">
    <source>
        <dbReference type="EMBL" id="KAF2260994.1"/>
    </source>
</evidence>
<feature type="compositionally biased region" description="Basic residues" evidence="1">
    <location>
        <begin position="484"/>
        <end position="499"/>
    </location>
</feature>
<feature type="compositionally biased region" description="Basic and acidic residues" evidence="1">
    <location>
        <begin position="1"/>
        <end position="10"/>
    </location>
</feature>
<dbReference type="EMBL" id="ML986667">
    <property type="protein sequence ID" value="KAF2260994.1"/>
    <property type="molecule type" value="Genomic_DNA"/>
</dbReference>
<accession>A0A9P4K158</accession>
<gene>
    <name evidence="2" type="ORF">CC78DRAFT_584213</name>
</gene>
<evidence type="ECO:0000256" key="1">
    <source>
        <dbReference type="SAM" id="MobiDB-lite"/>
    </source>
</evidence>
<feature type="compositionally biased region" description="Basic and acidic residues" evidence="1">
    <location>
        <begin position="271"/>
        <end position="293"/>
    </location>
</feature>
<feature type="compositionally biased region" description="Polar residues" evidence="1">
    <location>
        <begin position="11"/>
        <end position="24"/>
    </location>
</feature>
<feature type="region of interest" description="Disordered" evidence="1">
    <location>
        <begin position="1"/>
        <end position="24"/>
    </location>
</feature>
<organism evidence="2 3">
    <name type="scientific">Lojkania enalia</name>
    <dbReference type="NCBI Taxonomy" id="147567"/>
    <lineage>
        <taxon>Eukaryota</taxon>
        <taxon>Fungi</taxon>
        <taxon>Dikarya</taxon>
        <taxon>Ascomycota</taxon>
        <taxon>Pezizomycotina</taxon>
        <taxon>Dothideomycetes</taxon>
        <taxon>Pleosporomycetidae</taxon>
        <taxon>Pleosporales</taxon>
        <taxon>Pleosporales incertae sedis</taxon>
        <taxon>Lojkania</taxon>
    </lineage>
</organism>
<feature type="region of interest" description="Disordered" evidence="1">
    <location>
        <begin position="240"/>
        <end position="593"/>
    </location>
</feature>
<feature type="compositionally biased region" description="Polar residues" evidence="1">
    <location>
        <begin position="102"/>
        <end position="117"/>
    </location>
</feature>